<proteinExistence type="predicted"/>
<reference evidence="2" key="1">
    <citation type="submission" date="2021-08" db="EMBL/GenBank/DDBJ databases">
        <title>WGS assembly of Ceratopteris richardii.</title>
        <authorList>
            <person name="Marchant D.B."/>
            <person name="Chen G."/>
            <person name="Jenkins J."/>
            <person name="Shu S."/>
            <person name="Leebens-Mack J."/>
            <person name="Grimwood J."/>
            <person name="Schmutz J."/>
            <person name="Soltis P."/>
            <person name="Soltis D."/>
            <person name="Chen Z.-H."/>
        </authorList>
    </citation>
    <scope>NUCLEOTIDE SEQUENCE</scope>
    <source>
        <strain evidence="2">Whitten #5841</strain>
        <tissue evidence="2">Leaf</tissue>
    </source>
</reference>
<accession>A0A8T2UUU5</accession>
<evidence type="ECO:0000313" key="3">
    <source>
        <dbReference type="Proteomes" id="UP000825935"/>
    </source>
</evidence>
<name>A0A8T2UUU5_CERRI</name>
<keyword evidence="3" id="KW-1185">Reference proteome</keyword>
<dbReference type="EMBL" id="CM035410">
    <property type="protein sequence ID" value="KAH7437666.1"/>
    <property type="molecule type" value="Genomic_DNA"/>
</dbReference>
<comment type="caution">
    <text evidence="2">The sequence shown here is derived from an EMBL/GenBank/DDBJ whole genome shotgun (WGS) entry which is preliminary data.</text>
</comment>
<evidence type="ECO:0000313" key="2">
    <source>
        <dbReference type="EMBL" id="KAH7437666.1"/>
    </source>
</evidence>
<feature type="compositionally biased region" description="Basic and acidic residues" evidence="1">
    <location>
        <begin position="1"/>
        <end position="17"/>
    </location>
</feature>
<evidence type="ECO:0000256" key="1">
    <source>
        <dbReference type="SAM" id="MobiDB-lite"/>
    </source>
</evidence>
<gene>
    <name evidence="2" type="ORF">KP509_05G083500</name>
</gene>
<protein>
    <submittedName>
        <fullName evidence="2">Uncharacterized protein</fullName>
    </submittedName>
</protein>
<dbReference type="Proteomes" id="UP000825935">
    <property type="component" value="Chromosome 5"/>
</dbReference>
<sequence length="78" mass="9025">MEFEKKNGTEREKRESVGNDLSTKTSSRPCCCHGFTELPFLRALWYLRLVGLEHMSAISCRVNLQKLTDKKIMQESSM</sequence>
<feature type="region of interest" description="Disordered" evidence="1">
    <location>
        <begin position="1"/>
        <end position="26"/>
    </location>
</feature>
<dbReference type="AlphaFoldDB" id="A0A8T2UUU5"/>
<organism evidence="2 3">
    <name type="scientific">Ceratopteris richardii</name>
    <name type="common">Triangle waterfern</name>
    <dbReference type="NCBI Taxonomy" id="49495"/>
    <lineage>
        <taxon>Eukaryota</taxon>
        <taxon>Viridiplantae</taxon>
        <taxon>Streptophyta</taxon>
        <taxon>Embryophyta</taxon>
        <taxon>Tracheophyta</taxon>
        <taxon>Polypodiopsida</taxon>
        <taxon>Polypodiidae</taxon>
        <taxon>Polypodiales</taxon>
        <taxon>Pteridineae</taxon>
        <taxon>Pteridaceae</taxon>
        <taxon>Parkerioideae</taxon>
        <taxon>Ceratopteris</taxon>
    </lineage>
</organism>